<dbReference type="Pfam" id="PF24793">
    <property type="entry name" value="GINT1_N"/>
    <property type="match status" value="1"/>
</dbReference>
<dbReference type="EMBL" id="LK032040">
    <property type="protein sequence ID" value="CDY14152.1"/>
    <property type="molecule type" value="Genomic_DNA"/>
</dbReference>
<sequence length="114" mass="12666">MRRFLFFVSCFGLFALIAITYAWLAFSPHIGRTDHVSSSSLGCREDNEGSWSIGVFYGDSPFTLKPIETINVWRNESAAWPVANPVLTCVSLTSSGFPSNFLAGPFLYVQVYTL</sequence>
<reference evidence="2 3" key="1">
    <citation type="journal article" date="2014" name="Science">
        <title>Plant genetics. Early allopolyploid evolution in the post-Neolithic Brassica napus oilseed genome.</title>
        <authorList>
            <person name="Chalhoub B."/>
            <person name="Denoeud F."/>
            <person name="Liu S."/>
            <person name="Parkin I.A."/>
            <person name="Tang H."/>
            <person name="Wang X."/>
            <person name="Chiquet J."/>
            <person name="Belcram H."/>
            <person name="Tong C."/>
            <person name="Samans B."/>
            <person name="Correa M."/>
            <person name="Da Silva C."/>
            <person name="Just J."/>
            <person name="Falentin C."/>
            <person name="Koh C.S."/>
            <person name="Le Clainche I."/>
            <person name="Bernard M."/>
            <person name="Bento P."/>
            <person name="Noel B."/>
            <person name="Labadie K."/>
            <person name="Alberti A."/>
            <person name="Charles M."/>
            <person name="Arnaud D."/>
            <person name="Guo H."/>
            <person name="Daviaud C."/>
            <person name="Alamery S."/>
            <person name="Jabbari K."/>
            <person name="Zhao M."/>
            <person name="Edger P.P."/>
            <person name="Chelaifa H."/>
            <person name="Tack D."/>
            <person name="Lassalle G."/>
            <person name="Mestiri I."/>
            <person name="Schnel N."/>
            <person name="Le Paslier M.C."/>
            <person name="Fan G."/>
            <person name="Renault V."/>
            <person name="Bayer P.E."/>
            <person name="Golicz A.A."/>
            <person name="Manoli S."/>
            <person name="Lee T.H."/>
            <person name="Thi V.H."/>
            <person name="Chalabi S."/>
            <person name="Hu Q."/>
            <person name="Fan C."/>
            <person name="Tollenaere R."/>
            <person name="Lu Y."/>
            <person name="Battail C."/>
            <person name="Shen J."/>
            <person name="Sidebottom C.H."/>
            <person name="Wang X."/>
            <person name="Canaguier A."/>
            <person name="Chauveau A."/>
            <person name="Berard A."/>
            <person name="Deniot G."/>
            <person name="Guan M."/>
            <person name="Liu Z."/>
            <person name="Sun F."/>
            <person name="Lim Y.P."/>
            <person name="Lyons E."/>
            <person name="Town C.D."/>
            <person name="Bancroft I."/>
            <person name="Wang X."/>
            <person name="Meng J."/>
            <person name="Ma J."/>
            <person name="Pires J.C."/>
            <person name="King G.J."/>
            <person name="Brunel D."/>
            <person name="Delourme R."/>
            <person name="Renard M."/>
            <person name="Aury J.M."/>
            <person name="Adams K.L."/>
            <person name="Batley J."/>
            <person name="Snowdon R.J."/>
            <person name="Tost J."/>
            <person name="Edwards D."/>
            <person name="Zhou Y."/>
            <person name="Hua W."/>
            <person name="Sharpe A.G."/>
            <person name="Paterson A.H."/>
            <person name="Guan C."/>
            <person name="Wincker P."/>
        </authorList>
    </citation>
    <scope>NUCLEOTIDE SEQUENCE [LARGE SCALE GENOMIC DNA]</scope>
    <source>
        <strain evidence="3">cv. Darmor-bzh</strain>
    </source>
</reference>
<keyword evidence="3" id="KW-1185">Reference proteome</keyword>
<feature type="domain" description="Glucosamine inositolphosphorylceramide transferase 1 N-terminal" evidence="1">
    <location>
        <begin position="43"/>
        <end position="113"/>
    </location>
</feature>
<dbReference type="Gramene" id="CDY14152">
    <property type="protein sequence ID" value="CDY14152"/>
    <property type="gene ID" value="GSBRNA2T00078698001"/>
</dbReference>
<dbReference type="OMA" id="VEDWNVW"/>
<evidence type="ECO:0000313" key="2">
    <source>
        <dbReference type="EMBL" id="CDY14152.1"/>
    </source>
</evidence>
<name>A0A078FMI9_BRANA</name>
<dbReference type="InterPro" id="IPR056442">
    <property type="entry name" value="GINT1_N"/>
</dbReference>
<dbReference type="PaxDb" id="3708-A0A078FMI9"/>
<dbReference type="STRING" id="3708.A0A078FMI9"/>
<organism evidence="2 3">
    <name type="scientific">Brassica napus</name>
    <name type="common">Rape</name>
    <dbReference type="NCBI Taxonomy" id="3708"/>
    <lineage>
        <taxon>Eukaryota</taxon>
        <taxon>Viridiplantae</taxon>
        <taxon>Streptophyta</taxon>
        <taxon>Embryophyta</taxon>
        <taxon>Tracheophyta</taxon>
        <taxon>Spermatophyta</taxon>
        <taxon>Magnoliopsida</taxon>
        <taxon>eudicotyledons</taxon>
        <taxon>Gunneridae</taxon>
        <taxon>Pentapetalae</taxon>
        <taxon>rosids</taxon>
        <taxon>malvids</taxon>
        <taxon>Brassicales</taxon>
        <taxon>Brassicaceae</taxon>
        <taxon>Brassiceae</taxon>
        <taxon>Brassica</taxon>
    </lineage>
</organism>
<protein>
    <submittedName>
        <fullName evidence="2">BnaC02g02690D protein</fullName>
    </submittedName>
</protein>
<gene>
    <name evidence="2" type="primary">BnaC02g02690D</name>
    <name evidence="2" type="ORF">GSBRNA2T00078698001</name>
</gene>
<evidence type="ECO:0000313" key="3">
    <source>
        <dbReference type="Proteomes" id="UP000028999"/>
    </source>
</evidence>
<evidence type="ECO:0000259" key="1">
    <source>
        <dbReference type="Pfam" id="PF24793"/>
    </source>
</evidence>
<dbReference type="AlphaFoldDB" id="A0A078FMI9"/>
<accession>A0A078FMI9</accession>
<dbReference type="Proteomes" id="UP000028999">
    <property type="component" value="Unassembled WGS sequence"/>
</dbReference>
<proteinExistence type="predicted"/>